<keyword evidence="1" id="KW-0472">Membrane</keyword>
<proteinExistence type="predicted"/>
<feature type="transmembrane region" description="Helical" evidence="1">
    <location>
        <begin position="6"/>
        <end position="34"/>
    </location>
</feature>
<organism evidence="2 3">
    <name type="scientific">Nitrospira moscoviensis</name>
    <dbReference type="NCBI Taxonomy" id="42253"/>
    <lineage>
        <taxon>Bacteria</taxon>
        <taxon>Pseudomonadati</taxon>
        <taxon>Nitrospirota</taxon>
        <taxon>Nitrospiria</taxon>
        <taxon>Nitrospirales</taxon>
        <taxon>Nitrospiraceae</taxon>
        <taxon>Nitrospira</taxon>
    </lineage>
</organism>
<evidence type="ECO:0000313" key="2">
    <source>
        <dbReference type="EMBL" id="ALA59470.1"/>
    </source>
</evidence>
<dbReference type="AlphaFoldDB" id="A0A0K2GEU2"/>
<dbReference type="Proteomes" id="UP000069205">
    <property type="component" value="Chromosome"/>
</dbReference>
<dbReference type="STRING" id="42253.NITMOv2_3071"/>
<keyword evidence="1" id="KW-1133">Transmembrane helix</keyword>
<dbReference type="RefSeq" id="WP_053380472.1">
    <property type="nucleotide sequence ID" value="NZ_CP011801.1"/>
</dbReference>
<gene>
    <name evidence="2" type="ORF">NITMOv2_3071</name>
</gene>
<evidence type="ECO:0000313" key="3">
    <source>
        <dbReference type="Proteomes" id="UP000069205"/>
    </source>
</evidence>
<keyword evidence="3" id="KW-1185">Reference proteome</keyword>
<accession>A0A0K2GEU2</accession>
<name>A0A0K2GEU2_NITMO</name>
<protein>
    <submittedName>
        <fullName evidence="2">Uncharacterized protein</fullName>
    </submittedName>
</protein>
<keyword evidence="1" id="KW-0812">Transmembrane</keyword>
<reference evidence="2 3" key="1">
    <citation type="journal article" date="2015" name="Proc. Natl. Acad. Sci. U.S.A.">
        <title>Expanded metabolic versatility of ubiquitous nitrite-oxidizing bacteria from the genus Nitrospira.</title>
        <authorList>
            <person name="Koch H."/>
            <person name="Lucker S."/>
            <person name="Albertsen M."/>
            <person name="Kitzinger K."/>
            <person name="Herbold C."/>
            <person name="Spieck E."/>
            <person name="Nielsen P.H."/>
            <person name="Wagner M."/>
            <person name="Daims H."/>
        </authorList>
    </citation>
    <scope>NUCLEOTIDE SEQUENCE [LARGE SCALE GENOMIC DNA]</scope>
    <source>
        <strain evidence="2 3">NSP M-1</strain>
    </source>
</reference>
<evidence type="ECO:0000256" key="1">
    <source>
        <dbReference type="SAM" id="Phobius"/>
    </source>
</evidence>
<dbReference type="KEGG" id="nmv:NITMOv2_3071"/>
<dbReference type="PATRIC" id="fig|42253.5.peg.3026"/>
<dbReference type="EMBL" id="CP011801">
    <property type="protein sequence ID" value="ALA59470.1"/>
    <property type="molecule type" value="Genomic_DNA"/>
</dbReference>
<sequence length="59" mass="6598">MNIFDFAFAAILQFMAASVTLGTVLGTIAIYACLGQDRRTARRTLFIHIPPHYPLGRCR</sequence>